<keyword evidence="4 10" id="KW-0812">Transmembrane</keyword>
<dbReference type="Gene3D" id="3.40.50.1820">
    <property type="entry name" value="alpha/beta hydrolase"/>
    <property type="match status" value="1"/>
</dbReference>
<feature type="transmembrane region" description="Helical" evidence="10">
    <location>
        <begin position="25"/>
        <end position="44"/>
    </location>
</feature>
<reference evidence="12" key="1">
    <citation type="submission" date="2022-01" db="EMBL/GenBank/DDBJ databases">
        <title>Genome Sequence Resource for Two Populations of Ditylenchus destructor, the Migratory Endoparasitic Phytonematode.</title>
        <authorList>
            <person name="Zhang H."/>
            <person name="Lin R."/>
            <person name="Xie B."/>
        </authorList>
    </citation>
    <scope>NUCLEOTIDE SEQUENCE</scope>
    <source>
        <strain evidence="12">BazhouSP</strain>
    </source>
</reference>
<keyword evidence="7 10" id="KW-0653">Protein transport</keyword>
<keyword evidence="13" id="KW-1185">Reference proteome</keyword>
<gene>
    <name evidence="12" type="ORF">DdX_12756</name>
</gene>
<feature type="transmembrane region" description="Helical" evidence="10">
    <location>
        <begin position="695"/>
        <end position="718"/>
    </location>
</feature>
<dbReference type="GO" id="GO:0015031">
    <property type="term" value="P:protein transport"/>
    <property type="evidence" value="ECO:0007669"/>
    <property type="project" value="UniProtKB-KW"/>
</dbReference>
<accession>A0AAD4MXB1</accession>
<evidence type="ECO:0000256" key="6">
    <source>
        <dbReference type="ARBA" id="ARBA00022824"/>
    </source>
</evidence>
<dbReference type="EC" id="3.1.-.-" evidence="10"/>
<feature type="transmembrane region" description="Helical" evidence="10">
    <location>
        <begin position="613"/>
        <end position="634"/>
    </location>
</feature>
<evidence type="ECO:0000259" key="11">
    <source>
        <dbReference type="Pfam" id="PF07819"/>
    </source>
</evidence>
<comment type="caution">
    <text evidence="12">The sequence shown here is derived from an EMBL/GenBank/DDBJ whole genome shotgun (WGS) entry which is preliminary data.</text>
</comment>
<evidence type="ECO:0000313" key="13">
    <source>
        <dbReference type="Proteomes" id="UP001201812"/>
    </source>
</evidence>
<dbReference type="InterPro" id="IPR039529">
    <property type="entry name" value="PGAP1/BST1"/>
</dbReference>
<dbReference type="GO" id="GO:0050185">
    <property type="term" value="F:phosphatidylinositol deacylase activity"/>
    <property type="evidence" value="ECO:0007669"/>
    <property type="project" value="TreeGrafter"/>
</dbReference>
<dbReference type="GO" id="GO:0006505">
    <property type="term" value="P:GPI anchor metabolic process"/>
    <property type="evidence" value="ECO:0007669"/>
    <property type="project" value="TreeGrafter"/>
</dbReference>
<evidence type="ECO:0000256" key="4">
    <source>
        <dbReference type="ARBA" id="ARBA00022692"/>
    </source>
</evidence>
<organism evidence="12 13">
    <name type="scientific">Ditylenchus destructor</name>
    <dbReference type="NCBI Taxonomy" id="166010"/>
    <lineage>
        <taxon>Eukaryota</taxon>
        <taxon>Metazoa</taxon>
        <taxon>Ecdysozoa</taxon>
        <taxon>Nematoda</taxon>
        <taxon>Chromadorea</taxon>
        <taxon>Rhabditida</taxon>
        <taxon>Tylenchina</taxon>
        <taxon>Tylenchomorpha</taxon>
        <taxon>Sphaerularioidea</taxon>
        <taxon>Anguinidae</taxon>
        <taxon>Anguininae</taxon>
        <taxon>Ditylenchus</taxon>
    </lineage>
</organism>
<evidence type="ECO:0000256" key="2">
    <source>
        <dbReference type="ARBA" id="ARBA00006931"/>
    </source>
</evidence>
<feature type="transmembrane region" description="Helical" evidence="10">
    <location>
        <begin position="654"/>
        <end position="683"/>
    </location>
</feature>
<dbReference type="Pfam" id="PF07819">
    <property type="entry name" value="PGAP1"/>
    <property type="match status" value="1"/>
</dbReference>
<feature type="transmembrane region" description="Helical" evidence="10">
    <location>
        <begin position="565"/>
        <end position="583"/>
    </location>
</feature>
<dbReference type="GO" id="GO:0006888">
    <property type="term" value="P:endoplasmic reticulum to Golgi vesicle-mediated transport"/>
    <property type="evidence" value="ECO:0007669"/>
    <property type="project" value="TreeGrafter"/>
</dbReference>
<dbReference type="InterPro" id="IPR029058">
    <property type="entry name" value="AB_hydrolase_fold"/>
</dbReference>
<dbReference type="Proteomes" id="UP001201812">
    <property type="component" value="Unassembled WGS sequence"/>
</dbReference>
<dbReference type="InterPro" id="IPR012908">
    <property type="entry name" value="PGAP1-ab_dom-like"/>
</dbReference>
<keyword evidence="8 10" id="KW-1133">Transmembrane helix</keyword>
<proteinExistence type="inferred from homology"/>
<dbReference type="SUPFAM" id="SSF53474">
    <property type="entry name" value="alpha/beta-Hydrolases"/>
    <property type="match status" value="1"/>
</dbReference>
<evidence type="ECO:0000256" key="5">
    <source>
        <dbReference type="ARBA" id="ARBA00022801"/>
    </source>
</evidence>
<dbReference type="PANTHER" id="PTHR15495">
    <property type="entry name" value="NEGATIVE REGULATOR OF VESICLE FORMATION-RELATED"/>
    <property type="match status" value="1"/>
</dbReference>
<evidence type="ECO:0000313" key="12">
    <source>
        <dbReference type="EMBL" id="KAI1706970.1"/>
    </source>
</evidence>
<comment type="function">
    <text evidence="10">Involved in inositol deacylation of GPI-anchored proteins which plays important roles in the quality control and ER-associated degradation of GPI-anchored proteins.</text>
</comment>
<evidence type="ECO:0000256" key="8">
    <source>
        <dbReference type="ARBA" id="ARBA00022989"/>
    </source>
</evidence>
<sequence>MSRAAGVAGHRPPGFKWIRSYVWDLPRFLLALPFASVLIAVILNMRPEARENNKCGMTYMWRKMSFMGVGFSHPKYTLLLYGEGSYAADFVKTGQVNGLPVIFVPGSGGSGRQVRSLGSVLQNKTDLRQTKFHFDTFAVDFNTELTAVSSKYFSEQTRFLAEVVEFVWSMYDVKPPGIIFLGHSMGGIVVQSLFLDPKFDRSKVAAIISLATPYNEPPFLFDKQILDLWDELHELSESHERRLPPIVSLSGSLKDEFIEEEWTRTKHFLSASTTSLDRVWLEADHKCIIWCNQLVRLLSRFIFEYAEDPDTFSNNIPKILSRYFQGPGAVLKPFEPSDNVKSLNDCNPQCTTDGILSASLDYNSTGFLLAMSHEISGELAKISCPKVKSRPAHLTRFLNNTTLYTFIDLRKYPTCDLKVKLDDTKSWILPRESAKMSPVILNPFHVFISELLSFFAPLEFQVDQGFKILPLKFSHKSAVSVVYRAKVRQEECGEAGYRVLLMQNGNPWRYDVSKTSKSASSIVFYLLQKEDARLELLFVSEQNCNFSVQFEIEIRHTVVKALRQYRHAIAISVIFSAFLFYVFTRWVSIWKPWHSAISCAFISFCIRHFGEIAMALLFINFAVLPMFYVVFSTLMKPVLKGLSKIELNIILKHITLAVIAIVSINLHSFIMASTVGFVNLLILYHRFGHANPAKCATLVGFQILALLFQFPAAVAYSWNLMSYRELTSNSDPFLESNLLLLLFYVLESGLLNQILHFFHLKPEVTAFSNFTKAIHVLLCYLCISLVIYRNVSTYQILDDLSAISTCILGILWQPGVAAVITVKDISNKE</sequence>
<protein>
    <recommendedName>
        <fullName evidence="10">GPI inositol-deacylase</fullName>
        <ecNumber evidence="10">3.1.-.-</ecNumber>
    </recommendedName>
</protein>
<feature type="transmembrane region" description="Helical" evidence="10">
    <location>
        <begin position="738"/>
        <end position="758"/>
    </location>
</feature>
<comment type="subcellular location">
    <subcellularLocation>
        <location evidence="1">Endoplasmic reticulum membrane</location>
        <topology evidence="1">Multi-pass membrane protein</topology>
    </subcellularLocation>
</comment>
<feature type="domain" description="GPI inositol-deacylase PGAP1-like alpha/beta" evidence="11">
    <location>
        <begin position="96"/>
        <end position="305"/>
    </location>
</feature>
<dbReference type="PANTHER" id="PTHR15495:SF7">
    <property type="entry name" value="GPI INOSITOL-DEACYLASE"/>
    <property type="match status" value="1"/>
</dbReference>
<name>A0AAD4MXB1_9BILA</name>
<keyword evidence="5 10" id="KW-0378">Hydrolase</keyword>
<evidence type="ECO:0000256" key="7">
    <source>
        <dbReference type="ARBA" id="ARBA00022927"/>
    </source>
</evidence>
<evidence type="ECO:0000256" key="1">
    <source>
        <dbReference type="ARBA" id="ARBA00004477"/>
    </source>
</evidence>
<feature type="transmembrane region" description="Helical" evidence="10">
    <location>
        <begin position="800"/>
        <end position="822"/>
    </location>
</feature>
<dbReference type="GO" id="GO:0005789">
    <property type="term" value="C:endoplasmic reticulum membrane"/>
    <property type="evidence" value="ECO:0007669"/>
    <property type="project" value="UniProtKB-SubCell"/>
</dbReference>
<dbReference type="EMBL" id="JAKKPZ010000044">
    <property type="protein sequence ID" value="KAI1706970.1"/>
    <property type="molecule type" value="Genomic_DNA"/>
</dbReference>
<feature type="transmembrane region" description="Helical" evidence="10">
    <location>
        <begin position="770"/>
        <end position="788"/>
    </location>
</feature>
<evidence type="ECO:0000256" key="3">
    <source>
        <dbReference type="ARBA" id="ARBA00022448"/>
    </source>
</evidence>
<dbReference type="AlphaFoldDB" id="A0AAD4MXB1"/>
<keyword evidence="3 10" id="KW-0813">Transport</keyword>
<keyword evidence="6 10" id="KW-0256">Endoplasmic reticulum</keyword>
<keyword evidence="9 10" id="KW-0472">Membrane</keyword>
<comment type="similarity">
    <text evidence="2 10">Belongs to the GPI inositol-deacylase family.</text>
</comment>
<evidence type="ECO:0000256" key="10">
    <source>
        <dbReference type="RuleBase" id="RU365011"/>
    </source>
</evidence>
<evidence type="ECO:0000256" key="9">
    <source>
        <dbReference type="ARBA" id="ARBA00023136"/>
    </source>
</evidence>